<name>A0A3E0WNI3_9BACI</name>
<dbReference type="Proteomes" id="UP000256488">
    <property type="component" value="Unassembled WGS sequence"/>
</dbReference>
<protein>
    <submittedName>
        <fullName evidence="1">Uncharacterized protein</fullName>
    </submittedName>
</protein>
<dbReference type="EMBL" id="NFZX01000035">
    <property type="protein sequence ID" value="RFA33536.1"/>
    <property type="molecule type" value="Genomic_DNA"/>
</dbReference>
<reference evidence="1" key="1">
    <citation type="submission" date="2017-05" db="EMBL/GenBank/DDBJ databases">
        <title>Virgibacillus sp. AK90 isolated from a saltern of Kakinada, India.</title>
        <authorList>
            <person name="Gupta V."/>
            <person name="Sidhu C."/>
            <person name="Korpole S."/>
            <person name="Pinnaka A.K."/>
        </authorList>
    </citation>
    <scope>NUCLEOTIDE SEQUENCE [LARGE SCALE GENOMIC DNA]</scope>
    <source>
        <strain evidence="1">AK90</strain>
    </source>
</reference>
<sequence>MISMSIFKNLKSSYGNENMLQEAWSVKATLICSIRKDGSVFLSSSMDVKSSLTNADLAKNFA</sequence>
<dbReference type="AlphaFoldDB" id="A0A3E0WNI3"/>
<gene>
    <name evidence="1" type="ORF">CAI16_14460</name>
</gene>
<proteinExistence type="predicted"/>
<evidence type="ECO:0000313" key="1">
    <source>
        <dbReference type="EMBL" id="RFA33536.1"/>
    </source>
</evidence>
<organism evidence="1">
    <name type="scientific">Virgibacillus dokdonensis</name>
    <dbReference type="NCBI Taxonomy" id="302167"/>
    <lineage>
        <taxon>Bacteria</taxon>
        <taxon>Bacillati</taxon>
        <taxon>Bacillota</taxon>
        <taxon>Bacilli</taxon>
        <taxon>Bacillales</taxon>
        <taxon>Bacillaceae</taxon>
        <taxon>Virgibacillus</taxon>
    </lineage>
</organism>
<accession>A0A3E0WNI3</accession>
<comment type="caution">
    <text evidence="1">The sequence shown here is derived from an EMBL/GenBank/DDBJ whole genome shotgun (WGS) entry which is preliminary data.</text>
</comment>